<dbReference type="AlphaFoldDB" id="A0A5M6CCD5"/>
<evidence type="ECO:0000256" key="1">
    <source>
        <dbReference type="SAM" id="Coils"/>
    </source>
</evidence>
<feature type="coiled-coil region" evidence="1">
    <location>
        <begin position="114"/>
        <end position="141"/>
    </location>
</feature>
<dbReference type="Proteomes" id="UP000323632">
    <property type="component" value="Unassembled WGS sequence"/>
</dbReference>
<name>A0A5M6CCD5_9BACT</name>
<comment type="caution">
    <text evidence="2">The sequence shown here is derived from an EMBL/GenBank/DDBJ whole genome shotgun (WGS) entry which is preliminary data.</text>
</comment>
<evidence type="ECO:0000313" key="2">
    <source>
        <dbReference type="EMBL" id="KAA5532653.1"/>
    </source>
</evidence>
<accession>A0A5M6CCD5</accession>
<organism evidence="2 3">
    <name type="scientific">Taibaiella lutea</name>
    <dbReference type="NCBI Taxonomy" id="2608001"/>
    <lineage>
        <taxon>Bacteria</taxon>
        <taxon>Pseudomonadati</taxon>
        <taxon>Bacteroidota</taxon>
        <taxon>Chitinophagia</taxon>
        <taxon>Chitinophagales</taxon>
        <taxon>Chitinophagaceae</taxon>
        <taxon>Taibaiella</taxon>
    </lineage>
</organism>
<dbReference type="RefSeq" id="WP_150034209.1">
    <property type="nucleotide sequence ID" value="NZ_VWSH01000004.1"/>
</dbReference>
<dbReference type="EMBL" id="VWSH01000004">
    <property type="protein sequence ID" value="KAA5532653.1"/>
    <property type="molecule type" value="Genomic_DNA"/>
</dbReference>
<sequence length="329" mass="37530">MSTDNSNQITQAELDEFEARVSKLVEELSKHNYKWHFNTLPEYIKGRNGPYKIQFGGLFNEDIFQINSKSSETTIKTTDEKYVKEFYERLNDFTRVNNINTDSILEKDIQNEAIKEVLKKVDLLKESVEELQVENGELKEIVFNIVSNPDNNLEFGIQRIPVNIYLDTDNSTDIFNTYTSILDFLDFIGFQKSIEFQAIHGSWIKRLIANSKKALTSSEVTDRIKEVEYGVEVNTILKPQSEIDKNNSEALLNILKSVENIPNAAIRIGSLIVVKVTNTDGEVNVQVRTLSIKELHLLNKRPDLLSKPSEILIALGKEINDSESGNIEL</sequence>
<gene>
    <name evidence="2" type="ORF">F0919_17890</name>
</gene>
<keyword evidence="3" id="KW-1185">Reference proteome</keyword>
<keyword evidence="1" id="KW-0175">Coiled coil</keyword>
<feature type="coiled-coil region" evidence="1">
    <location>
        <begin position="7"/>
        <end position="34"/>
    </location>
</feature>
<evidence type="ECO:0000313" key="3">
    <source>
        <dbReference type="Proteomes" id="UP000323632"/>
    </source>
</evidence>
<protein>
    <submittedName>
        <fullName evidence="2">Uncharacterized protein</fullName>
    </submittedName>
</protein>
<reference evidence="2 3" key="1">
    <citation type="submission" date="2019-09" db="EMBL/GenBank/DDBJ databases">
        <title>Genome sequence and assembly of Taibaiella sp.</title>
        <authorList>
            <person name="Chhetri G."/>
        </authorList>
    </citation>
    <scope>NUCLEOTIDE SEQUENCE [LARGE SCALE GENOMIC DNA]</scope>
    <source>
        <strain evidence="2 3">KVB11</strain>
    </source>
</reference>
<proteinExistence type="predicted"/>